<dbReference type="EMBL" id="MSFK01000012">
    <property type="protein sequence ID" value="PWY88608.1"/>
    <property type="molecule type" value="Genomic_DNA"/>
</dbReference>
<dbReference type="GeneID" id="37109767"/>
<evidence type="ECO:0000313" key="1">
    <source>
        <dbReference type="EMBL" id="PWY88608.1"/>
    </source>
</evidence>
<name>A0A317WUT7_9EURO</name>
<dbReference type="RefSeq" id="XP_025467970.1">
    <property type="nucleotide sequence ID" value="XM_025607624.1"/>
</dbReference>
<dbReference type="Proteomes" id="UP000246702">
    <property type="component" value="Unassembled WGS sequence"/>
</dbReference>
<protein>
    <submittedName>
        <fullName evidence="1">Uncharacterized protein</fullName>
    </submittedName>
</protein>
<keyword evidence="2" id="KW-1185">Reference proteome</keyword>
<dbReference type="OrthoDB" id="4510159at2759"/>
<accession>A0A317WUT7</accession>
<comment type="caution">
    <text evidence="1">The sequence shown here is derived from an EMBL/GenBank/DDBJ whole genome shotgun (WGS) entry which is preliminary data.</text>
</comment>
<proteinExistence type="predicted"/>
<dbReference type="AlphaFoldDB" id="A0A317WUT7"/>
<evidence type="ECO:0000313" key="2">
    <source>
        <dbReference type="Proteomes" id="UP000246702"/>
    </source>
</evidence>
<gene>
    <name evidence="1" type="ORF">BO94DRAFT_45492</name>
</gene>
<organism evidence="1 2">
    <name type="scientific">Aspergillus sclerotioniger CBS 115572</name>
    <dbReference type="NCBI Taxonomy" id="1450535"/>
    <lineage>
        <taxon>Eukaryota</taxon>
        <taxon>Fungi</taxon>
        <taxon>Dikarya</taxon>
        <taxon>Ascomycota</taxon>
        <taxon>Pezizomycotina</taxon>
        <taxon>Eurotiomycetes</taxon>
        <taxon>Eurotiomycetidae</taxon>
        <taxon>Eurotiales</taxon>
        <taxon>Aspergillaceae</taxon>
        <taxon>Aspergillus</taxon>
        <taxon>Aspergillus subgen. Circumdati</taxon>
    </lineage>
</organism>
<sequence length="236" mass="27199">MVYIKLEIKETDTCGQTTLKSHLSADIDSKDHFRIPLSQSQLSKNAPKTHARQRNHLRYNQPRHYHPQHGHHRRGAWGSSKKPGQRFWTCPKCRETMTINRKCGHVHCKREYSTPKGIQKWPCDVCGIHMANSLREYHLQAVEHAINAAICIPPHPNGKRYIEIKEVRWVYHHIRAIPVRCYRLAGAYKGHWKGGITFVSAEDVENAKALMHGNGGIDTPSSDGCRDECFYKDLYL</sequence>
<reference evidence="1 2" key="1">
    <citation type="submission" date="2016-12" db="EMBL/GenBank/DDBJ databases">
        <title>The genomes of Aspergillus section Nigri reveals drivers in fungal speciation.</title>
        <authorList>
            <consortium name="DOE Joint Genome Institute"/>
            <person name="Vesth T.C."/>
            <person name="Nybo J."/>
            <person name="Theobald S."/>
            <person name="Brandl J."/>
            <person name="Frisvad J.C."/>
            <person name="Nielsen K.F."/>
            <person name="Lyhne E.K."/>
            <person name="Kogle M.E."/>
            <person name="Kuo A."/>
            <person name="Riley R."/>
            <person name="Clum A."/>
            <person name="Nolan M."/>
            <person name="Lipzen A."/>
            <person name="Salamov A."/>
            <person name="Henrissat B."/>
            <person name="Wiebenga A."/>
            <person name="De Vries R.P."/>
            <person name="Grigoriev I.V."/>
            <person name="Mortensen U.H."/>
            <person name="Andersen M.R."/>
            <person name="Baker S.E."/>
        </authorList>
    </citation>
    <scope>NUCLEOTIDE SEQUENCE [LARGE SCALE GENOMIC DNA]</scope>
    <source>
        <strain evidence="1 2">CBS 115572</strain>
    </source>
</reference>